<accession>A0A0F9CWQ9</accession>
<evidence type="ECO:0000313" key="1">
    <source>
        <dbReference type="EMBL" id="KKL10101.1"/>
    </source>
</evidence>
<sequence>MLFLYFLTSSQFQKYFINWANNSETEGAFSYDYLKIGNYLNSLSDNVQKIIVVNASGVSVPYPDGVPMPAQSIIFIENAEYGRIRSFYILEEDLDKISIEEPSVIIPMHYNEGLFEKITTLFPQGIIINENGVITYAIQ</sequence>
<dbReference type="AlphaFoldDB" id="A0A0F9CWQ9"/>
<gene>
    <name evidence="1" type="ORF">LCGC14_2559220</name>
</gene>
<organism evidence="1">
    <name type="scientific">marine sediment metagenome</name>
    <dbReference type="NCBI Taxonomy" id="412755"/>
    <lineage>
        <taxon>unclassified sequences</taxon>
        <taxon>metagenomes</taxon>
        <taxon>ecological metagenomes</taxon>
    </lineage>
</organism>
<comment type="caution">
    <text evidence="1">The sequence shown here is derived from an EMBL/GenBank/DDBJ whole genome shotgun (WGS) entry which is preliminary data.</text>
</comment>
<name>A0A0F9CWQ9_9ZZZZ</name>
<proteinExistence type="predicted"/>
<reference evidence="1" key="1">
    <citation type="journal article" date="2015" name="Nature">
        <title>Complex archaea that bridge the gap between prokaryotes and eukaryotes.</title>
        <authorList>
            <person name="Spang A."/>
            <person name="Saw J.H."/>
            <person name="Jorgensen S.L."/>
            <person name="Zaremba-Niedzwiedzka K."/>
            <person name="Martijn J."/>
            <person name="Lind A.E."/>
            <person name="van Eijk R."/>
            <person name="Schleper C."/>
            <person name="Guy L."/>
            <person name="Ettema T.J."/>
        </authorList>
    </citation>
    <scope>NUCLEOTIDE SEQUENCE</scope>
</reference>
<dbReference type="EMBL" id="LAZR01042200">
    <property type="protein sequence ID" value="KKL10101.1"/>
    <property type="molecule type" value="Genomic_DNA"/>
</dbReference>
<protein>
    <submittedName>
        <fullName evidence="1">Uncharacterized protein</fullName>
    </submittedName>
</protein>